<sequence length="640" mass="71689">MCSVVDKVPLERHLRQLSLDLLGRPPTIEEYRAFQAKGSITAEDIQQMMDSEGFYERMRGYHRALLRSNINASVFDNGDTRLTGTGAIAAGTTVNNPYGFRNTTSSSLRGNNNQGCDAFIPQDTCNSQKQDPHAEPANKVCRDEQGVPLPVSYDYDTTSYYACNRLDSTDTTITDCTVAVSKGAIAAKYLYFCDMRRLSDNKLHPHLCLPDPAKNTTVALTQEELDSGGKVVAFVHPNPPSGTSLTRLDRCTLDLTLRNGIKGAWVPQRGCFQREGFVTRSGPFFATDPSAQVTVCAIEAQERPSNPWTMESCETTRFRSDRSCGCGKDMRRCEVTAVHTARVDAINKEQELITDSVVRHDEPYFNILTTRRSFVNGTLSEMYRQQQGVGIFTITSPANPDVVPSVPYAQASTWTEYTRDPQHSGVLTTPSFLYRFPTQRARVNHFYEAFLCKTFVPSSDPLPPPEDNCNRENNLARRCGCNYCHATIEPTGAHWGRFDERNSLFLTEEKFPRFDPKCRDCALAGDTNCGGECSQYVMQAYDGDGAASLGMLKTYLYRTADEEANIAGGPQLLVRRMLQTGDLERCAVKRVWSEFLGRPMTAEEQRLYLQELSEDFSAHNHSLKSLIQKLVTTDAYRRID</sequence>
<protein>
    <recommendedName>
        <fullName evidence="3">DUF1585 domain-containing protein</fullName>
    </recommendedName>
</protein>
<organism evidence="1 2">
    <name type="scientific">Hyalangium minutum</name>
    <dbReference type="NCBI Taxonomy" id="394096"/>
    <lineage>
        <taxon>Bacteria</taxon>
        <taxon>Pseudomonadati</taxon>
        <taxon>Myxococcota</taxon>
        <taxon>Myxococcia</taxon>
        <taxon>Myxococcales</taxon>
        <taxon>Cystobacterineae</taxon>
        <taxon>Archangiaceae</taxon>
        <taxon>Hyalangium</taxon>
    </lineage>
</organism>
<dbReference type="AlphaFoldDB" id="A0A085WUM7"/>
<dbReference type="EMBL" id="JMCB01000002">
    <property type="protein sequence ID" value="KFE71390.1"/>
    <property type="molecule type" value="Genomic_DNA"/>
</dbReference>
<gene>
    <name evidence="1" type="ORF">DB31_3520</name>
</gene>
<evidence type="ECO:0000313" key="1">
    <source>
        <dbReference type="EMBL" id="KFE71390.1"/>
    </source>
</evidence>
<dbReference type="STRING" id="394096.DB31_3520"/>
<dbReference type="Proteomes" id="UP000028725">
    <property type="component" value="Unassembled WGS sequence"/>
</dbReference>
<accession>A0A085WUM7</accession>
<name>A0A085WUM7_9BACT</name>
<dbReference type="PATRIC" id="fig|394096.3.peg.1171"/>
<reference evidence="1 2" key="1">
    <citation type="submission" date="2014-04" db="EMBL/GenBank/DDBJ databases">
        <title>Genome assembly of Hyalangium minutum DSM 14724.</title>
        <authorList>
            <person name="Sharma G."/>
            <person name="Subramanian S."/>
        </authorList>
    </citation>
    <scope>NUCLEOTIDE SEQUENCE [LARGE SCALE GENOMIC DNA]</scope>
    <source>
        <strain evidence="1 2">DSM 14724</strain>
    </source>
</reference>
<proteinExistence type="predicted"/>
<evidence type="ECO:0008006" key="3">
    <source>
        <dbReference type="Google" id="ProtNLM"/>
    </source>
</evidence>
<keyword evidence="2" id="KW-1185">Reference proteome</keyword>
<evidence type="ECO:0000313" key="2">
    <source>
        <dbReference type="Proteomes" id="UP000028725"/>
    </source>
</evidence>
<comment type="caution">
    <text evidence="1">The sequence shown here is derived from an EMBL/GenBank/DDBJ whole genome shotgun (WGS) entry which is preliminary data.</text>
</comment>